<dbReference type="InterPro" id="IPR050430">
    <property type="entry name" value="Peptidase_S1"/>
</dbReference>
<dbReference type="InterPro" id="IPR033116">
    <property type="entry name" value="TRYPSIN_SER"/>
</dbReference>
<dbReference type="GO" id="GO:0004252">
    <property type="term" value="F:serine-type endopeptidase activity"/>
    <property type="evidence" value="ECO:0007669"/>
    <property type="project" value="InterPro"/>
</dbReference>
<keyword evidence="6" id="KW-1015">Disulfide bond</keyword>
<dbReference type="PANTHER" id="PTHR24276">
    <property type="entry name" value="POLYSERASE-RELATED"/>
    <property type="match status" value="1"/>
</dbReference>
<dbReference type="SUPFAM" id="SSF50494">
    <property type="entry name" value="Trypsin-like serine proteases"/>
    <property type="match status" value="1"/>
</dbReference>
<evidence type="ECO:0000256" key="1">
    <source>
        <dbReference type="ARBA" id="ARBA00004239"/>
    </source>
</evidence>
<dbReference type="CDD" id="cd00190">
    <property type="entry name" value="Tryp_SPc"/>
    <property type="match status" value="1"/>
</dbReference>
<dbReference type="InterPro" id="IPR001314">
    <property type="entry name" value="Peptidase_S1A"/>
</dbReference>
<dbReference type="InterPro" id="IPR001254">
    <property type="entry name" value="Trypsin_dom"/>
</dbReference>
<dbReference type="Gene3D" id="2.40.10.10">
    <property type="entry name" value="Trypsin-like serine proteases"/>
    <property type="match status" value="2"/>
</dbReference>
<proteinExistence type="inferred from homology"/>
<reference evidence="8" key="1">
    <citation type="submission" date="2019-08" db="EMBL/GenBank/DDBJ databases">
        <title>The genome of the North American firefly Photinus pyralis.</title>
        <authorList>
            <consortium name="Photinus pyralis genome working group"/>
            <person name="Fallon T.R."/>
            <person name="Sander Lower S.E."/>
            <person name="Weng J.-K."/>
        </authorList>
    </citation>
    <scope>NUCLEOTIDE SEQUENCE</scope>
    <source>
        <strain evidence="8">TRF0915ILg1</strain>
        <tissue evidence="8">Whole body</tissue>
    </source>
</reference>
<evidence type="ECO:0000256" key="2">
    <source>
        <dbReference type="ARBA" id="ARBA00007664"/>
    </source>
</evidence>
<evidence type="ECO:0000256" key="6">
    <source>
        <dbReference type="ARBA" id="ARBA00023157"/>
    </source>
</evidence>
<comment type="similarity">
    <text evidence="2">Belongs to the peptidase S1 family.</text>
</comment>
<dbReference type="Pfam" id="PF00089">
    <property type="entry name" value="Trypsin"/>
    <property type="match status" value="1"/>
</dbReference>
<keyword evidence="3" id="KW-0645">Protease</keyword>
<organism evidence="8 9">
    <name type="scientific">Ignelater luminosus</name>
    <name type="common">Cucubano</name>
    <name type="synonym">Pyrophorus luminosus</name>
    <dbReference type="NCBI Taxonomy" id="2038154"/>
    <lineage>
        <taxon>Eukaryota</taxon>
        <taxon>Metazoa</taxon>
        <taxon>Ecdysozoa</taxon>
        <taxon>Arthropoda</taxon>
        <taxon>Hexapoda</taxon>
        <taxon>Insecta</taxon>
        <taxon>Pterygota</taxon>
        <taxon>Neoptera</taxon>
        <taxon>Endopterygota</taxon>
        <taxon>Coleoptera</taxon>
        <taxon>Polyphaga</taxon>
        <taxon>Elateriformia</taxon>
        <taxon>Elateroidea</taxon>
        <taxon>Elateridae</taxon>
        <taxon>Agrypninae</taxon>
        <taxon>Pyrophorini</taxon>
        <taxon>Ignelater</taxon>
    </lineage>
</organism>
<keyword evidence="4" id="KW-0378">Hydrolase</keyword>
<dbReference type="AlphaFoldDB" id="A0A8K0FWN4"/>
<dbReference type="SMART" id="SM00020">
    <property type="entry name" value="Tryp_SPc"/>
    <property type="match status" value="1"/>
</dbReference>
<protein>
    <recommendedName>
        <fullName evidence="7">Peptidase S1 domain-containing protein</fullName>
    </recommendedName>
</protein>
<dbReference type="Proteomes" id="UP000801492">
    <property type="component" value="Unassembled WGS sequence"/>
</dbReference>
<feature type="non-terminal residue" evidence="8">
    <location>
        <position position="1"/>
    </location>
</feature>
<dbReference type="PROSITE" id="PS00135">
    <property type="entry name" value="TRYPSIN_SER"/>
    <property type="match status" value="1"/>
</dbReference>
<keyword evidence="9" id="KW-1185">Reference proteome</keyword>
<dbReference type="GO" id="GO:0006508">
    <property type="term" value="P:proteolysis"/>
    <property type="evidence" value="ECO:0007669"/>
    <property type="project" value="UniProtKB-KW"/>
</dbReference>
<dbReference type="PANTHER" id="PTHR24276:SF96">
    <property type="entry name" value="PEPTIDASE S1 DOMAIN-CONTAINING PROTEIN"/>
    <property type="match status" value="1"/>
</dbReference>
<dbReference type="PROSITE" id="PS50240">
    <property type="entry name" value="TRYPSIN_DOM"/>
    <property type="match status" value="1"/>
</dbReference>
<accession>A0A8K0FWN4</accession>
<comment type="caution">
    <text evidence="8">The sequence shown here is derived from an EMBL/GenBank/DDBJ whole genome shotgun (WGS) entry which is preliminary data.</text>
</comment>
<gene>
    <name evidence="8" type="ORF">ILUMI_24188</name>
</gene>
<evidence type="ECO:0000313" key="8">
    <source>
        <dbReference type="EMBL" id="KAF2881985.1"/>
    </source>
</evidence>
<dbReference type="FunFam" id="2.40.10.10:FF:000036">
    <property type="entry name" value="Trypsin beta"/>
    <property type="match status" value="1"/>
</dbReference>
<sequence>QSPSGMIIVVGTNRLNSGGTAYGVAQIINNAGYSPQNNGNDIALLRVAGSIAYNSRVQPIGLASSSLAPGSQCVLSGWGLTSFPSQTLPNDLQYIYLNSISISQCQSALPGFPVYNTHVCTYRGWGQGACQGDSGGPLVNGGVQVGVVSWGIPCAKGNPDIFTAVAAYRNWIYSNSGV</sequence>
<dbReference type="InterPro" id="IPR043504">
    <property type="entry name" value="Peptidase_S1_PA_chymotrypsin"/>
</dbReference>
<dbReference type="OrthoDB" id="6755574at2759"/>
<evidence type="ECO:0000256" key="3">
    <source>
        <dbReference type="ARBA" id="ARBA00022670"/>
    </source>
</evidence>
<evidence type="ECO:0000256" key="5">
    <source>
        <dbReference type="ARBA" id="ARBA00022825"/>
    </source>
</evidence>
<name>A0A8K0FWN4_IGNLU</name>
<evidence type="ECO:0000259" key="7">
    <source>
        <dbReference type="PROSITE" id="PS50240"/>
    </source>
</evidence>
<feature type="domain" description="Peptidase S1" evidence="7">
    <location>
        <begin position="1"/>
        <end position="177"/>
    </location>
</feature>
<dbReference type="InterPro" id="IPR009003">
    <property type="entry name" value="Peptidase_S1_PA"/>
</dbReference>
<dbReference type="PRINTS" id="PR00722">
    <property type="entry name" value="CHYMOTRYPSIN"/>
</dbReference>
<evidence type="ECO:0000313" key="9">
    <source>
        <dbReference type="Proteomes" id="UP000801492"/>
    </source>
</evidence>
<evidence type="ECO:0000256" key="4">
    <source>
        <dbReference type="ARBA" id="ARBA00022801"/>
    </source>
</evidence>
<comment type="subcellular location">
    <subcellularLocation>
        <location evidence="1">Secreted</location>
        <location evidence="1">Extracellular space</location>
    </subcellularLocation>
</comment>
<dbReference type="EMBL" id="VTPC01090664">
    <property type="protein sequence ID" value="KAF2881985.1"/>
    <property type="molecule type" value="Genomic_DNA"/>
</dbReference>
<dbReference type="GO" id="GO:0005576">
    <property type="term" value="C:extracellular region"/>
    <property type="evidence" value="ECO:0007669"/>
    <property type="project" value="UniProtKB-SubCell"/>
</dbReference>
<keyword evidence="5" id="KW-0720">Serine protease</keyword>